<feature type="compositionally biased region" description="Acidic residues" evidence="1">
    <location>
        <begin position="85"/>
        <end position="94"/>
    </location>
</feature>
<evidence type="ECO:0000313" key="2">
    <source>
        <dbReference type="EMBL" id="OQV20450.1"/>
    </source>
</evidence>
<dbReference type="AlphaFoldDB" id="A0A1W0WZ14"/>
<comment type="caution">
    <text evidence="2">The sequence shown here is derived from an EMBL/GenBank/DDBJ whole genome shotgun (WGS) entry which is preliminary data.</text>
</comment>
<gene>
    <name evidence="2" type="ORF">BV898_05495</name>
</gene>
<dbReference type="Proteomes" id="UP000192578">
    <property type="component" value="Unassembled WGS sequence"/>
</dbReference>
<dbReference type="OrthoDB" id="7553339at2759"/>
<dbReference type="EMBL" id="MTYJ01000030">
    <property type="protein sequence ID" value="OQV20450.1"/>
    <property type="molecule type" value="Genomic_DNA"/>
</dbReference>
<evidence type="ECO:0000313" key="3">
    <source>
        <dbReference type="Proteomes" id="UP000192578"/>
    </source>
</evidence>
<evidence type="ECO:0000256" key="1">
    <source>
        <dbReference type="SAM" id="MobiDB-lite"/>
    </source>
</evidence>
<feature type="region of interest" description="Disordered" evidence="1">
    <location>
        <begin position="66"/>
        <end position="94"/>
    </location>
</feature>
<name>A0A1W0WZ14_HYPEX</name>
<sequence>MAASPVNVARLLLEWYNPFEAVDFAGSPEELNLRDKLRDILDEAVKLSSRNHPAEDEMIGTDAAEENEDKHGDDEDEDCSHSSEPSEEMEMDSDVDYVESEDGVRRSKITPVDLEYKRKAVEFWLNGNSKKRRTFASVRNSFRKVQCDKTLRAWAKQLQSGSRFDKLNVIREKVLASVQAAKASRTLIHDIDIQRWAEAANADVGLAGFKASTGWVRAFKKASGLCSIPVKKLLSNVHQERLAGTVQVVSLGQVEAPGNPAVE</sequence>
<organism evidence="2 3">
    <name type="scientific">Hypsibius exemplaris</name>
    <name type="common">Freshwater tardigrade</name>
    <dbReference type="NCBI Taxonomy" id="2072580"/>
    <lineage>
        <taxon>Eukaryota</taxon>
        <taxon>Metazoa</taxon>
        <taxon>Ecdysozoa</taxon>
        <taxon>Tardigrada</taxon>
        <taxon>Eutardigrada</taxon>
        <taxon>Parachela</taxon>
        <taxon>Hypsibioidea</taxon>
        <taxon>Hypsibiidae</taxon>
        <taxon>Hypsibius</taxon>
    </lineage>
</organism>
<proteinExistence type="predicted"/>
<accession>A0A1W0WZ14</accession>
<reference evidence="3" key="1">
    <citation type="submission" date="2017-01" db="EMBL/GenBank/DDBJ databases">
        <title>Comparative genomics of anhydrobiosis in the tardigrade Hypsibius dujardini.</title>
        <authorList>
            <person name="Yoshida Y."/>
            <person name="Koutsovoulos G."/>
            <person name="Laetsch D."/>
            <person name="Stevens L."/>
            <person name="Kumar S."/>
            <person name="Horikawa D."/>
            <person name="Ishino K."/>
            <person name="Komine S."/>
            <person name="Tomita M."/>
            <person name="Blaxter M."/>
            <person name="Arakawa K."/>
        </authorList>
    </citation>
    <scope>NUCLEOTIDE SEQUENCE [LARGE SCALE GENOMIC DNA]</scope>
    <source>
        <strain evidence="3">Z151</strain>
    </source>
</reference>
<evidence type="ECO:0008006" key="4">
    <source>
        <dbReference type="Google" id="ProtNLM"/>
    </source>
</evidence>
<protein>
    <recommendedName>
        <fullName evidence="4">HTH CENPB-type domain-containing protein</fullName>
    </recommendedName>
</protein>
<keyword evidence="3" id="KW-1185">Reference proteome</keyword>